<dbReference type="SUPFAM" id="SSF52833">
    <property type="entry name" value="Thioredoxin-like"/>
    <property type="match status" value="1"/>
</dbReference>
<dbReference type="GO" id="GO:0004364">
    <property type="term" value="F:glutathione transferase activity"/>
    <property type="evidence" value="ECO:0007669"/>
    <property type="project" value="InterPro"/>
</dbReference>
<dbReference type="CDD" id="cd03185">
    <property type="entry name" value="GST_C_Tau"/>
    <property type="match status" value="1"/>
</dbReference>
<comment type="caution">
    <text evidence="3">The sequence shown here is derived from an EMBL/GenBank/DDBJ whole genome shotgun (WGS) entry which is preliminary data.</text>
</comment>
<dbReference type="Pfam" id="PF00043">
    <property type="entry name" value="GST_C"/>
    <property type="match status" value="1"/>
</dbReference>
<dbReference type="Pfam" id="PF02798">
    <property type="entry name" value="GST_N"/>
    <property type="match status" value="1"/>
</dbReference>
<reference evidence="3 4" key="1">
    <citation type="submission" date="2020-04" db="EMBL/GenBank/DDBJ databases">
        <title>Plant Genome Project.</title>
        <authorList>
            <person name="Zhang R.-G."/>
        </authorList>
    </citation>
    <scope>NUCLEOTIDE SEQUENCE [LARGE SCALE GENOMIC DNA]</scope>
    <source>
        <strain evidence="3">YNK0</strain>
        <tissue evidence="3">Leaf</tissue>
    </source>
</reference>
<dbReference type="Gene3D" id="1.20.1050.10">
    <property type="match status" value="1"/>
</dbReference>
<dbReference type="InterPro" id="IPR036249">
    <property type="entry name" value="Thioredoxin-like_sf"/>
</dbReference>
<proteinExistence type="inferred from homology"/>
<dbReference type="InterPro" id="IPR045074">
    <property type="entry name" value="GST_C_Tau"/>
</dbReference>
<dbReference type="PROSITE" id="PS50404">
    <property type="entry name" value="GST_NTER"/>
    <property type="match status" value="1"/>
</dbReference>
<evidence type="ECO:0000259" key="2">
    <source>
        <dbReference type="PROSITE" id="PS50404"/>
    </source>
</evidence>
<comment type="similarity">
    <text evidence="1">Belongs to the GST superfamily.</text>
</comment>
<dbReference type="InterPro" id="IPR045073">
    <property type="entry name" value="Omega/Tau-like"/>
</dbReference>
<dbReference type="OrthoDB" id="4951845at2759"/>
<dbReference type="InterPro" id="IPR004045">
    <property type="entry name" value="Glutathione_S-Trfase_N"/>
</dbReference>
<dbReference type="PANTHER" id="PTHR11260">
    <property type="entry name" value="GLUTATHIONE S-TRANSFERASE, GST, SUPERFAMILY, GST DOMAIN CONTAINING"/>
    <property type="match status" value="1"/>
</dbReference>
<accession>A0A834YJ62</accession>
<dbReference type="PANTHER" id="PTHR11260:SF762">
    <property type="entry name" value="GLUTATHIONE TRANSFERASE"/>
    <property type="match status" value="1"/>
</dbReference>
<dbReference type="EMBL" id="JABCRI010000021">
    <property type="protein sequence ID" value="KAF8380814.1"/>
    <property type="molecule type" value="Genomic_DNA"/>
</dbReference>
<dbReference type="GO" id="GO:0005737">
    <property type="term" value="C:cytoplasm"/>
    <property type="evidence" value="ECO:0007669"/>
    <property type="project" value="TreeGrafter"/>
</dbReference>
<dbReference type="CDD" id="cd03058">
    <property type="entry name" value="GST_N_Tau"/>
    <property type="match status" value="1"/>
</dbReference>
<dbReference type="InterPro" id="IPR004046">
    <property type="entry name" value="GST_C"/>
</dbReference>
<dbReference type="Gene3D" id="3.40.30.10">
    <property type="entry name" value="Glutaredoxin"/>
    <property type="match status" value="1"/>
</dbReference>
<sequence>MAKEELTLLRTWSSPFGLRIVWALKLKGIEYETVLEDLSNKSDLLLQNNPIHKKIPVLLHNGKPIVESLLLPSIWSAFLKQGKEQEEAIGPALENLKILEEELKGKKFFGGDTIGFVDIAFGWTGNLIGIFEEDFADVPVIKDSWPPRDKMIAKFHAIREPYLVGRLLHCRCLVGLGTATSIPKPRFLSSDCLSRKTDDGVSYSPTGQETKKGNTLMFHGARPSRGRLCPGCKSALEFQW</sequence>
<gene>
    <name evidence="3" type="ORF">HHK36_028308</name>
</gene>
<dbReference type="Proteomes" id="UP000655225">
    <property type="component" value="Unassembled WGS sequence"/>
</dbReference>
<evidence type="ECO:0000313" key="3">
    <source>
        <dbReference type="EMBL" id="KAF8380814.1"/>
    </source>
</evidence>
<dbReference type="AlphaFoldDB" id="A0A834YJ62"/>
<dbReference type="OMA" id="SADMKEW"/>
<protein>
    <recommendedName>
        <fullName evidence="2">GST N-terminal domain-containing protein</fullName>
    </recommendedName>
</protein>
<keyword evidence="4" id="KW-1185">Reference proteome</keyword>
<organism evidence="3 4">
    <name type="scientific">Tetracentron sinense</name>
    <name type="common">Spur-leaf</name>
    <dbReference type="NCBI Taxonomy" id="13715"/>
    <lineage>
        <taxon>Eukaryota</taxon>
        <taxon>Viridiplantae</taxon>
        <taxon>Streptophyta</taxon>
        <taxon>Embryophyta</taxon>
        <taxon>Tracheophyta</taxon>
        <taxon>Spermatophyta</taxon>
        <taxon>Magnoliopsida</taxon>
        <taxon>Trochodendrales</taxon>
        <taxon>Trochodendraceae</taxon>
        <taxon>Tetracentron</taxon>
    </lineage>
</organism>
<feature type="domain" description="GST N-terminal" evidence="2">
    <location>
        <begin position="4"/>
        <end position="83"/>
    </location>
</feature>
<dbReference type="InterPro" id="IPR036282">
    <property type="entry name" value="Glutathione-S-Trfase_C_sf"/>
</dbReference>
<evidence type="ECO:0000313" key="4">
    <source>
        <dbReference type="Proteomes" id="UP000655225"/>
    </source>
</evidence>
<dbReference type="SUPFAM" id="SSF47616">
    <property type="entry name" value="GST C-terminal domain-like"/>
    <property type="match status" value="1"/>
</dbReference>
<dbReference type="GO" id="GO:0006749">
    <property type="term" value="P:glutathione metabolic process"/>
    <property type="evidence" value="ECO:0007669"/>
    <property type="project" value="InterPro"/>
</dbReference>
<name>A0A834YJ62_TETSI</name>
<evidence type="ECO:0000256" key="1">
    <source>
        <dbReference type="RuleBase" id="RU003494"/>
    </source>
</evidence>